<feature type="transmembrane region" description="Helical" evidence="1">
    <location>
        <begin position="137"/>
        <end position="163"/>
    </location>
</feature>
<comment type="caution">
    <text evidence="2">The sequence shown here is derived from an EMBL/GenBank/DDBJ whole genome shotgun (WGS) entry which is preliminary data.</text>
</comment>
<name>A0ABQ8FSR1_9PEZI</name>
<evidence type="ECO:0000313" key="2">
    <source>
        <dbReference type="EMBL" id="KAH7021811.1"/>
    </source>
</evidence>
<feature type="transmembrane region" description="Helical" evidence="1">
    <location>
        <begin position="46"/>
        <end position="66"/>
    </location>
</feature>
<feature type="transmembrane region" description="Helical" evidence="1">
    <location>
        <begin position="78"/>
        <end position="99"/>
    </location>
</feature>
<protein>
    <submittedName>
        <fullName evidence="2">Uncharacterized protein</fullName>
    </submittedName>
</protein>
<organism evidence="2 3">
    <name type="scientific">Macrophomina phaseolina</name>
    <dbReference type="NCBI Taxonomy" id="35725"/>
    <lineage>
        <taxon>Eukaryota</taxon>
        <taxon>Fungi</taxon>
        <taxon>Dikarya</taxon>
        <taxon>Ascomycota</taxon>
        <taxon>Pezizomycotina</taxon>
        <taxon>Dothideomycetes</taxon>
        <taxon>Dothideomycetes incertae sedis</taxon>
        <taxon>Botryosphaeriales</taxon>
        <taxon>Botryosphaeriaceae</taxon>
        <taxon>Macrophomina</taxon>
    </lineage>
</organism>
<keyword evidence="1" id="KW-0812">Transmembrane</keyword>
<evidence type="ECO:0000313" key="3">
    <source>
        <dbReference type="Proteomes" id="UP000774617"/>
    </source>
</evidence>
<sequence>MAADDSGRRRITLAFSAFMLLYNATFLLCIACLYHELPSGIGESLVLYFSVAAMLCLLGLVGTIKQSQSLVDIFANHVLLDAILMTIPRVIFCAFLTSLPGTLCEPSDFPNPFRPPTSPSLPATRSNKSGPSPDRCFVIMNTLMGVAAFLAVASGVAQWSVALRVREYARSLKESRHNGHDVEKSGAGLKEAQGPITEWRFNDEKKVSMLA</sequence>
<evidence type="ECO:0000256" key="1">
    <source>
        <dbReference type="SAM" id="Phobius"/>
    </source>
</evidence>
<dbReference type="EMBL" id="JAGTJR010000063">
    <property type="protein sequence ID" value="KAH7021811.1"/>
    <property type="molecule type" value="Genomic_DNA"/>
</dbReference>
<gene>
    <name evidence="2" type="ORF">B0J12DRAFT_746425</name>
</gene>
<keyword evidence="1" id="KW-0472">Membrane</keyword>
<keyword evidence="3" id="KW-1185">Reference proteome</keyword>
<feature type="transmembrane region" description="Helical" evidence="1">
    <location>
        <begin position="12"/>
        <end position="34"/>
    </location>
</feature>
<dbReference type="Proteomes" id="UP000774617">
    <property type="component" value="Unassembled WGS sequence"/>
</dbReference>
<proteinExistence type="predicted"/>
<keyword evidence="1" id="KW-1133">Transmembrane helix</keyword>
<reference evidence="2 3" key="1">
    <citation type="journal article" date="2021" name="Nat. Commun.">
        <title>Genetic determinants of endophytism in the Arabidopsis root mycobiome.</title>
        <authorList>
            <person name="Mesny F."/>
            <person name="Miyauchi S."/>
            <person name="Thiergart T."/>
            <person name="Pickel B."/>
            <person name="Atanasova L."/>
            <person name="Karlsson M."/>
            <person name="Huettel B."/>
            <person name="Barry K.W."/>
            <person name="Haridas S."/>
            <person name="Chen C."/>
            <person name="Bauer D."/>
            <person name="Andreopoulos W."/>
            <person name="Pangilinan J."/>
            <person name="LaButti K."/>
            <person name="Riley R."/>
            <person name="Lipzen A."/>
            <person name="Clum A."/>
            <person name="Drula E."/>
            <person name="Henrissat B."/>
            <person name="Kohler A."/>
            <person name="Grigoriev I.V."/>
            <person name="Martin F.M."/>
            <person name="Hacquard S."/>
        </authorList>
    </citation>
    <scope>NUCLEOTIDE SEQUENCE [LARGE SCALE GENOMIC DNA]</scope>
    <source>
        <strain evidence="2 3">MPI-SDFR-AT-0080</strain>
    </source>
</reference>
<accession>A0ABQ8FSR1</accession>